<proteinExistence type="predicted"/>
<dbReference type="Proteomes" id="UP000239425">
    <property type="component" value="Unassembled WGS sequence"/>
</dbReference>
<protein>
    <submittedName>
        <fullName evidence="1">Uncharacterized protein</fullName>
    </submittedName>
</protein>
<sequence length="143" mass="16568">MIIYWRDRESPLSVQEVDGNFEHIVKELTQLEKYLKVLEARITDLVSMPKSDEKKISLLCKENIISLTDPLGEVHEIHLPLWQFKGDWTQDAQYYPGNLVLLEQAVYRCCESTCESPFVSSAWEKLPFQVLGGEKQTLPKQVK</sequence>
<reference evidence="1 2" key="1">
    <citation type="submission" date="2017-11" db="EMBL/GenBank/DDBJ databases">
        <title>Comparative genomic analysis of Holospora spp., intranuclear symbionts of paramecia.</title>
        <authorList>
            <person name="Garushyants S.K."/>
            <person name="Beliavskaya A."/>
            <person name="Malko D.B."/>
            <person name="Logacheva M.D."/>
            <person name="Rautian M.S."/>
            <person name="Gelfand M.S."/>
        </authorList>
    </citation>
    <scope>NUCLEOTIDE SEQUENCE [LARGE SCALE GENOMIC DNA]</scope>
    <source>
        <strain evidence="2">02AZ16</strain>
    </source>
</reference>
<dbReference type="OrthoDB" id="8480200at2"/>
<accession>A0A2S5R860</accession>
<dbReference type="AlphaFoldDB" id="A0A2S5R860"/>
<gene>
    <name evidence="1" type="ORF">HCUR_01065</name>
</gene>
<dbReference type="RefSeq" id="WP_104207037.1">
    <property type="nucleotide sequence ID" value="NZ_PHHC01000096.1"/>
</dbReference>
<comment type="caution">
    <text evidence="1">The sequence shown here is derived from an EMBL/GenBank/DDBJ whole genome shotgun (WGS) entry which is preliminary data.</text>
</comment>
<organism evidence="1 2">
    <name type="scientific">Holospora curviuscula</name>
    <dbReference type="NCBI Taxonomy" id="1082868"/>
    <lineage>
        <taxon>Bacteria</taxon>
        <taxon>Pseudomonadati</taxon>
        <taxon>Pseudomonadota</taxon>
        <taxon>Alphaproteobacteria</taxon>
        <taxon>Holosporales</taxon>
        <taxon>Holosporaceae</taxon>
        <taxon>Holospora</taxon>
    </lineage>
</organism>
<keyword evidence="2" id="KW-1185">Reference proteome</keyword>
<dbReference type="EMBL" id="PHHC01000096">
    <property type="protein sequence ID" value="PPE03521.1"/>
    <property type="molecule type" value="Genomic_DNA"/>
</dbReference>
<name>A0A2S5R860_9PROT</name>
<evidence type="ECO:0000313" key="1">
    <source>
        <dbReference type="EMBL" id="PPE03521.1"/>
    </source>
</evidence>
<evidence type="ECO:0000313" key="2">
    <source>
        <dbReference type="Proteomes" id="UP000239425"/>
    </source>
</evidence>